<feature type="compositionally biased region" description="Polar residues" evidence="3">
    <location>
        <begin position="365"/>
        <end position="392"/>
    </location>
</feature>
<proteinExistence type="predicted"/>
<organism evidence="5 6">
    <name type="scientific">Tricholomella constricta</name>
    <dbReference type="NCBI Taxonomy" id="117010"/>
    <lineage>
        <taxon>Eukaryota</taxon>
        <taxon>Fungi</taxon>
        <taxon>Dikarya</taxon>
        <taxon>Basidiomycota</taxon>
        <taxon>Agaricomycotina</taxon>
        <taxon>Agaricomycetes</taxon>
        <taxon>Agaricomycetidae</taxon>
        <taxon>Agaricales</taxon>
        <taxon>Tricholomatineae</taxon>
        <taxon>Lyophyllaceae</taxon>
        <taxon>Tricholomella</taxon>
    </lineage>
</organism>
<dbReference type="PROSITE" id="PS50011">
    <property type="entry name" value="PROTEIN_KINASE_DOM"/>
    <property type="match status" value="1"/>
</dbReference>
<reference evidence="5 6" key="1">
    <citation type="journal article" date="2020" name="ISME J.">
        <title>Uncovering the hidden diversity of litter-decomposition mechanisms in mushroom-forming fungi.</title>
        <authorList>
            <person name="Floudas D."/>
            <person name="Bentzer J."/>
            <person name="Ahren D."/>
            <person name="Johansson T."/>
            <person name="Persson P."/>
            <person name="Tunlid A."/>
        </authorList>
    </citation>
    <scope>NUCLEOTIDE SEQUENCE [LARGE SCALE GENOMIC DNA]</scope>
    <source>
        <strain evidence="5 6">CBS 661.87</strain>
    </source>
</reference>
<evidence type="ECO:0000313" key="5">
    <source>
        <dbReference type="EMBL" id="KAF5383570.1"/>
    </source>
</evidence>
<evidence type="ECO:0000256" key="3">
    <source>
        <dbReference type="SAM" id="MobiDB-lite"/>
    </source>
</evidence>
<dbReference type="OrthoDB" id="193931at2759"/>
<dbReference type="PANTHER" id="PTHR24346">
    <property type="entry name" value="MAP/MICROTUBULE AFFINITY-REGULATING KINASE"/>
    <property type="match status" value="1"/>
</dbReference>
<dbReference type="GO" id="GO:0004674">
    <property type="term" value="F:protein serine/threonine kinase activity"/>
    <property type="evidence" value="ECO:0007669"/>
    <property type="project" value="TreeGrafter"/>
</dbReference>
<accession>A0A8H5M6Z4</accession>
<sequence>MLNTRMSLNRMADDTDHTQLAIEREIVVMKLLDHPNVMRLYDVWETSTELYLILEYIQGGELFDHLCNNGKLPVPEALNYFQQIIAAMDYCHNFNIAHRDLKPENILLDKDFNIKIADFGMAAWQAGNDGMLRTSCGSPHYAAPEIIAGQVYNGSAADIWSCGVILFALLAGRLPFDHEDCAALLDKVKRGSYEMPSDMEPLAQDLIRRMLTMDVTERITMPDIMAHPFFTMHPPKVNSRSIPRLMSTAEPIESPSSIDPDIFANLRTLWHGTPDDDIVESLTNAEATLQKGIYRLLVQYRANHMETYRDEEIKIAQDRLERKKSRKAKALAAALKNALRNEEIESSSSLPPRDDPPTPRRASGQHRTSVRFSDGSPSHTVTPAIQLQSLSPVASPASPRDWETLPPLTVPELQDDRMQAFFQQIVQHLNVLQAKAAVSEHGLWSPNLDLLAGVISDREPIGSTTPPPTPAYKSLANIAQQRHHESLDAGLQSGTKPLSVKRKPRRLGSTTNVNTSNKENMGDVDYLVIDEGGNVLKQSSLKRDKGRRGGLGEKRVHIVEPTIKERSKLVKICRLSTSPAISDASSFSAIPFSLPPFSSSPKRTWLGNVFNFRPASFSLLSAGDVQTTRNECRRLLMAMNIRVVLEDPEGLGVLKCRLEEVKEPTGVLNVLKAVKFKVDFQEPQICGQGGDEVLMMSLTVIHEKGSAETFREVCRRLEQEWTLDETDTMTPMLGESGRFVGVHS</sequence>
<comment type="caution">
    <text evidence="5">The sequence shown here is derived from an EMBL/GenBank/DDBJ whole genome shotgun (WGS) entry which is preliminary data.</text>
</comment>
<protein>
    <recommendedName>
        <fullName evidence="4">Protein kinase domain-containing protein</fullName>
    </recommendedName>
</protein>
<dbReference type="GO" id="GO:0005524">
    <property type="term" value="F:ATP binding"/>
    <property type="evidence" value="ECO:0007669"/>
    <property type="project" value="UniProtKB-KW"/>
</dbReference>
<evidence type="ECO:0000259" key="4">
    <source>
        <dbReference type="PROSITE" id="PS50011"/>
    </source>
</evidence>
<feature type="region of interest" description="Disordered" evidence="3">
    <location>
        <begin position="341"/>
        <end position="403"/>
    </location>
</feature>
<keyword evidence="6" id="KW-1185">Reference proteome</keyword>
<name>A0A8H5M6Z4_9AGAR</name>
<dbReference type="Proteomes" id="UP000565441">
    <property type="component" value="Unassembled WGS sequence"/>
</dbReference>
<dbReference type="SMART" id="SM00220">
    <property type="entry name" value="S_TKc"/>
    <property type="match status" value="1"/>
</dbReference>
<dbReference type="PROSITE" id="PS00108">
    <property type="entry name" value="PROTEIN_KINASE_ST"/>
    <property type="match status" value="1"/>
</dbReference>
<dbReference type="AlphaFoldDB" id="A0A8H5M6Z4"/>
<feature type="region of interest" description="Disordered" evidence="3">
    <location>
        <begin position="490"/>
        <end position="516"/>
    </location>
</feature>
<gene>
    <name evidence="5" type="ORF">D9615_003518</name>
</gene>
<evidence type="ECO:0000256" key="2">
    <source>
        <dbReference type="ARBA" id="ARBA00022840"/>
    </source>
</evidence>
<dbReference type="GO" id="GO:0005737">
    <property type="term" value="C:cytoplasm"/>
    <property type="evidence" value="ECO:0007669"/>
    <property type="project" value="TreeGrafter"/>
</dbReference>
<dbReference type="FunFam" id="1.10.510.10:FF:000571">
    <property type="entry name" value="Maternal embryonic leucine zipper kinase"/>
    <property type="match status" value="1"/>
</dbReference>
<evidence type="ECO:0000313" key="6">
    <source>
        <dbReference type="Proteomes" id="UP000565441"/>
    </source>
</evidence>
<dbReference type="Gene3D" id="1.10.510.10">
    <property type="entry name" value="Transferase(Phosphotransferase) domain 1"/>
    <property type="match status" value="1"/>
</dbReference>
<dbReference type="InterPro" id="IPR011009">
    <property type="entry name" value="Kinase-like_dom_sf"/>
</dbReference>
<feature type="domain" description="Protein kinase" evidence="4">
    <location>
        <begin position="1"/>
        <end position="230"/>
    </location>
</feature>
<keyword evidence="1" id="KW-0547">Nucleotide-binding</keyword>
<dbReference type="InterPro" id="IPR000719">
    <property type="entry name" value="Prot_kinase_dom"/>
</dbReference>
<dbReference type="GO" id="GO:0035556">
    <property type="term" value="P:intracellular signal transduction"/>
    <property type="evidence" value="ECO:0007669"/>
    <property type="project" value="TreeGrafter"/>
</dbReference>
<dbReference type="PANTHER" id="PTHR24346:SF110">
    <property type="entry name" value="NON-SPECIFIC SERINE_THREONINE PROTEIN KINASE"/>
    <property type="match status" value="1"/>
</dbReference>
<dbReference type="InterPro" id="IPR008271">
    <property type="entry name" value="Ser/Thr_kinase_AS"/>
</dbReference>
<evidence type="ECO:0000256" key="1">
    <source>
        <dbReference type="ARBA" id="ARBA00022741"/>
    </source>
</evidence>
<dbReference type="EMBL" id="JAACJP010000006">
    <property type="protein sequence ID" value="KAF5383570.1"/>
    <property type="molecule type" value="Genomic_DNA"/>
</dbReference>
<keyword evidence="2" id="KW-0067">ATP-binding</keyword>
<dbReference type="Pfam" id="PF00069">
    <property type="entry name" value="Pkinase"/>
    <property type="match status" value="1"/>
</dbReference>
<dbReference type="SUPFAM" id="SSF56112">
    <property type="entry name" value="Protein kinase-like (PK-like)"/>
    <property type="match status" value="1"/>
</dbReference>